<feature type="region of interest" description="Disordered" evidence="1">
    <location>
        <begin position="583"/>
        <end position="606"/>
    </location>
</feature>
<keyword evidence="3" id="KW-1185">Reference proteome</keyword>
<dbReference type="Proteomes" id="UP000006757">
    <property type="component" value="Unassembled WGS sequence"/>
</dbReference>
<dbReference type="InParanoid" id="K1VKA0"/>
<dbReference type="HOGENOM" id="CLU_026524_0_0_1"/>
<gene>
    <name evidence="2" type="ORF">A1Q2_04494</name>
</gene>
<accession>K1VKA0</accession>
<dbReference type="EMBL" id="AMBO01000324">
    <property type="protein sequence ID" value="EKD01171.1"/>
    <property type="molecule type" value="Genomic_DNA"/>
</dbReference>
<evidence type="ECO:0000256" key="1">
    <source>
        <dbReference type="SAM" id="MobiDB-lite"/>
    </source>
</evidence>
<feature type="region of interest" description="Disordered" evidence="1">
    <location>
        <begin position="1"/>
        <end position="35"/>
    </location>
</feature>
<comment type="caution">
    <text evidence="2">The sequence shown here is derived from an EMBL/GenBank/DDBJ whole genome shotgun (WGS) entry which is preliminary data.</text>
</comment>
<proteinExistence type="predicted"/>
<reference evidence="2 3" key="1">
    <citation type="journal article" date="2012" name="Eukaryot. Cell">
        <title>Genome sequence of the Trichosporon asahii environmental strain CBS 8904.</title>
        <authorList>
            <person name="Yang R.Y."/>
            <person name="Li H.T."/>
            <person name="Zhu H."/>
            <person name="Zhou G.P."/>
            <person name="Wang M."/>
            <person name="Wang L."/>
        </authorList>
    </citation>
    <scope>NUCLEOTIDE SEQUENCE [LARGE SCALE GENOMIC DNA]</scope>
    <source>
        <strain evidence="2 3">CBS 8904</strain>
    </source>
</reference>
<dbReference type="AlphaFoldDB" id="K1VKA0"/>
<name>K1VKA0_TRIAC</name>
<evidence type="ECO:0000313" key="2">
    <source>
        <dbReference type="EMBL" id="EKD01171.1"/>
    </source>
</evidence>
<sequence length="671" mass="73816">MDSYQAALTAAGLKEGPPLRPETLFRPRVGHKRDGDTLAADKHSRIYYPTVPTMKELSALGAPPTVEVTPMPLPSKPALTLDEKRQRLEDREARWRALSPVAICSMRVEGPFHKDWDVLTGGVLYVTAGFLVGPEGDETPMHEYNKKDRTQVPSFAVPLPSATNPDLRTPPLAGWSIIPPYIPYRSCRTAIDPAQNLLASPAALMESEGFSIEITSKRIGTFARSSNMKKAHGFTVEMLDLCTLKAPEAMGEPESFRGNHLMFPLQPSLHQLPQGDESAATCSDVRICGSTVATLVHHGSGPYVPVLHLNYSSTMQGNFGCLIGHLTSTAGTAFELLDERTVIVVNPGYKGLPINPSLAIWTFPEDECDTPARGMLPNGHPGVLLAELDLPATSKQVTQAWITPQRAPHTTRATGGSPWAPDNERGLLRVSLSFDEERYDLYVLREMLLALAQEGKNRIAGGFRAPFKPSASARRRAPDSRCAVDYCECHGAVGGMRLALPQQAERFETEDEEGRTFWANDVDLVARQYEWEAWGPENSRLVLADAGVSDKYSVSLYRDVRLVMEEGKPVGYEVLDFSPASVDRNTQRDTAPEGVERTMSDSTTVPAGVWKGDVETRLPYVCIRRRGAIPGLADGEFSIMSDEQRIVLSVQSKLDTEGMGKYRRDHIVMCM</sequence>
<protein>
    <submittedName>
        <fullName evidence="2">Uncharacterized protein</fullName>
    </submittedName>
</protein>
<feature type="compositionally biased region" description="Basic and acidic residues" evidence="1">
    <location>
        <begin position="585"/>
        <end position="599"/>
    </location>
</feature>
<evidence type="ECO:0000313" key="3">
    <source>
        <dbReference type="Proteomes" id="UP000006757"/>
    </source>
</evidence>
<organism evidence="2 3">
    <name type="scientific">Trichosporon asahii var. asahii (strain CBS 8904)</name>
    <name type="common">Yeast</name>
    <dbReference type="NCBI Taxonomy" id="1220162"/>
    <lineage>
        <taxon>Eukaryota</taxon>
        <taxon>Fungi</taxon>
        <taxon>Dikarya</taxon>
        <taxon>Basidiomycota</taxon>
        <taxon>Agaricomycotina</taxon>
        <taxon>Tremellomycetes</taxon>
        <taxon>Trichosporonales</taxon>
        <taxon>Trichosporonaceae</taxon>
        <taxon>Trichosporon</taxon>
    </lineage>
</organism>